<accession>A0ABP4HQT1</accession>
<organism evidence="2 3">
    <name type="scientific">Streptomyces javensis</name>
    <dbReference type="NCBI Taxonomy" id="114698"/>
    <lineage>
        <taxon>Bacteria</taxon>
        <taxon>Bacillati</taxon>
        <taxon>Actinomycetota</taxon>
        <taxon>Actinomycetes</taxon>
        <taxon>Kitasatosporales</taxon>
        <taxon>Streptomycetaceae</taxon>
        <taxon>Streptomyces</taxon>
        <taxon>Streptomyces violaceusniger group</taxon>
    </lineage>
</organism>
<dbReference type="Proteomes" id="UP001500282">
    <property type="component" value="Unassembled WGS sequence"/>
</dbReference>
<evidence type="ECO:0000313" key="2">
    <source>
        <dbReference type="EMBL" id="GAA1281503.1"/>
    </source>
</evidence>
<reference evidence="3" key="1">
    <citation type="journal article" date="2019" name="Int. J. Syst. Evol. Microbiol.">
        <title>The Global Catalogue of Microorganisms (GCM) 10K type strain sequencing project: providing services to taxonomists for standard genome sequencing and annotation.</title>
        <authorList>
            <consortium name="The Broad Institute Genomics Platform"/>
            <consortium name="The Broad Institute Genome Sequencing Center for Infectious Disease"/>
            <person name="Wu L."/>
            <person name="Ma J."/>
        </authorList>
    </citation>
    <scope>NUCLEOTIDE SEQUENCE [LARGE SCALE GENOMIC DNA]</scope>
    <source>
        <strain evidence="3">JCM 11448</strain>
    </source>
</reference>
<dbReference type="EMBL" id="BAAAIH010000027">
    <property type="protein sequence ID" value="GAA1281503.1"/>
    <property type="molecule type" value="Genomic_DNA"/>
</dbReference>
<name>A0ABP4HQT1_9ACTN</name>
<keyword evidence="3" id="KW-1185">Reference proteome</keyword>
<feature type="region of interest" description="Disordered" evidence="1">
    <location>
        <begin position="1"/>
        <end position="73"/>
    </location>
</feature>
<feature type="compositionally biased region" description="Basic and acidic residues" evidence="1">
    <location>
        <begin position="47"/>
        <end position="63"/>
    </location>
</feature>
<sequence length="73" mass="7773">MRVTTVGAHGEHIADDQQGQQHTGRLPGRKHGGEDREADGIGAADGGLREADEYGCRRERGELPEGNGVHATE</sequence>
<comment type="caution">
    <text evidence="2">The sequence shown here is derived from an EMBL/GenBank/DDBJ whole genome shotgun (WGS) entry which is preliminary data.</text>
</comment>
<evidence type="ECO:0000313" key="3">
    <source>
        <dbReference type="Proteomes" id="UP001500282"/>
    </source>
</evidence>
<protein>
    <submittedName>
        <fullName evidence="2">Uncharacterized protein</fullName>
    </submittedName>
</protein>
<proteinExistence type="predicted"/>
<evidence type="ECO:0000256" key="1">
    <source>
        <dbReference type="SAM" id="MobiDB-lite"/>
    </source>
</evidence>
<gene>
    <name evidence="2" type="ORF">GCM10009579_47360</name>
</gene>